<feature type="coiled-coil region" evidence="1">
    <location>
        <begin position="73"/>
        <end position="124"/>
    </location>
</feature>
<gene>
    <name evidence="2" type="ORF">LCGC14_1575740</name>
</gene>
<name>A0A0F9IIB2_9ZZZZ</name>
<comment type="caution">
    <text evidence="2">The sequence shown here is derived from an EMBL/GenBank/DDBJ whole genome shotgun (WGS) entry which is preliminary data.</text>
</comment>
<organism evidence="2">
    <name type="scientific">marine sediment metagenome</name>
    <dbReference type="NCBI Taxonomy" id="412755"/>
    <lineage>
        <taxon>unclassified sequences</taxon>
        <taxon>metagenomes</taxon>
        <taxon>ecological metagenomes</taxon>
    </lineage>
</organism>
<dbReference type="EMBL" id="LAZR01012342">
    <property type="protein sequence ID" value="KKM27331.1"/>
    <property type="molecule type" value="Genomic_DNA"/>
</dbReference>
<accession>A0A0F9IIB2</accession>
<dbReference type="AlphaFoldDB" id="A0A0F9IIB2"/>
<proteinExistence type="predicted"/>
<protein>
    <submittedName>
        <fullName evidence="2">Uncharacterized protein</fullName>
    </submittedName>
</protein>
<sequence length="154" mass="17428">MEFIIAGVITGLAILIALHQFVSRHLEAQNVEFLSDRLLEAADDLLEEQHAHRFWLLRSGEESRQVGAAHGDLEIARTEAEELESAVDFLMEKVVDLVDEVGELEEELEDAEEETDDWEEMANEGLAGWTKADAISTRALDLVERLLDRIEEEN</sequence>
<evidence type="ECO:0000313" key="2">
    <source>
        <dbReference type="EMBL" id="KKM27331.1"/>
    </source>
</evidence>
<reference evidence="2" key="1">
    <citation type="journal article" date="2015" name="Nature">
        <title>Complex archaea that bridge the gap between prokaryotes and eukaryotes.</title>
        <authorList>
            <person name="Spang A."/>
            <person name="Saw J.H."/>
            <person name="Jorgensen S.L."/>
            <person name="Zaremba-Niedzwiedzka K."/>
            <person name="Martijn J."/>
            <person name="Lind A.E."/>
            <person name="van Eijk R."/>
            <person name="Schleper C."/>
            <person name="Guy L."/>
            <person name="Ettema T.J."/>
        </authorList>
    </citation>
    <scope>NUCLEOTIDE SEQUENCE</scope>
</reference>
<keyword evidence="1" id="KW-0175">Coiled coil</keyword>
<evidence type="ECO:0000256" key="1">
    <source>
        <dbReference type="SAM" id="Coils"/>
    </source>
</evidence>